<gene>
    <name evidence="2" type="ORF">SAMN05192581_101815</name>
</gene>
<feature type="chain" id="PRO_5010237888" description="Lipoprotein" evidence="1">
    <location>
        <begin position="22"/>
        <end position="221"/>
    </location>
</feature>
<name>A0A1G6G563_BACOV</name>
<keyword evidence="1" id="KW-0732">Signal</keyword>
<reference evidence="2 3" key="1">
    <citation type="submission" date="2016-10" db="EMBL/GenBank/DDBJ databases">
        <authorList>
            <person name="de Groot N.N."/>
        </authorList>
    </citation>
    <scope>NUCLEOTIDE SEQUENCE [LARGE SCALE GENOMIC DNA]</scope>
    <source>
        <strain evidence="2 3">NLAE-zl-C500</strain>
    </source>
</reference>
<dbReference type="RefSeq" id="WP_074558073.1">
    <property type="nucleotide sequence ID" value="NZ_FMYE01000018.1"/>
</dbReference>
<sequence length="221" mass="24087">MNKTICGLLLILVLGSCGSLPQPESRIGVIDYTPLIKAGIFVTESNSVNFDYTAVGSIIATEKGGWVNGRPKRPTTEDALKNIIKELERMGANGIINLNIIPSVEMSDDLMSKVFVSVITVKGMAIKIPDSKVKKVPTEDSHLLGQIDGIQCRIAKKYNNGMTICTSKELTPDQIKKAKDTFSLKGKIMFNLEGAEGKGESYAGIDDGFIIIYKNNEFIKL</sequence>
<dbReference type="AlphaFoldDB" id="A0A1G6G563"/>
<evidence type="ECO:0000256" key="1">
    <source>
        <dbReference type="SAM" id="SignalP"/>
    </source>
</evidence>
<dbReference type="PROSITE" id="PS51257">
    <property type="entry name" value="PROKAR_LIPOPROTEIN"/>
    <property type="match status" value="1"/>
</dbReference>
<feature type="signal peptide" evidence="1">
    <location>
        <begin position="1"/>
        <end position="21"/>
    </location>
</feature>
<proteinExistence type="predicted"/>
<evidence type="ECO:0000313" key="2">
    <source>
        <dbReference type="EMBL" id="SDB77148.1"/>
    </source>
</evidence>
<dbReference type="Proteomes" id="UP000183670">
    <property type="component" value="Unassembled WGS sequence"/>
</dbReference>
<organism evidence="2 3">
    <name type="scientific">Bacteroides ovatus</name>
    <dbReference type="NCBI Taxonomy" id="28116"/>
    <lineage>
        <taxon>Bacteria</taxon>
        <taxon>Pseudomonadati</taxon>
        <taxon>Bacteroidota</taxon>
        <taxon>Bacteroidia</taxon>
        <taxon>Bacteroidales</taxon>
        <taxon>Bacteroidaceae</taxon>
        <taxon>Bacteroides</taxon>
    </lineage>
</organism>
<dbReference type="EMBL" id="FMYE01000018">
    <property type="protein sequence ID" value="SDB77148.1"/>
    <property type="molecule type" value="Genomic_DNA"/>
</dbReference>
<evidence type="ECO:0000313" key="3">
    <source>
        <dbReference type="Proteomes" id="UP000183670"/>
    </source>
</evidence>
<protein>
    <recommendedName>
        <fullName evidence="4">Lipoprotein</fullName>
    </recommendedName>
</protein>
<evidence type="ECO:0008006" key="4">
    <source>
        <dbReference type="Google" id="ProtNLM"/>
    </source>
</evidence>
<accession>A0A1G6G563</accession>